<dbReference type="InterPro" id="IPR023394">
    <property type="entry name" value="Sec7_C_sf"/>
</dbReference>
<feature type="region of interest" description="Disordered" evidence="1">
    <location>
        <begin position="1809"/>
        <end position="1834"/>
    </location>
</feature>
<comment type="caution">
    <text evidence="3">The sequence shown here is derived from an EMBL/GenBank/DDBJ whole genome shotgun (WGS) entry which is preliminary data.</text>
</comment>
<protein>
    <recommendedName>
        <fullName evidence="2">SEC7 domain-containing protein</fullName>
    </recommendedName>
</protein>
<feature type="region of interest" description="Disordered" evidence="1">
    <location>
        <begin position="1748"/>
        <end position="1788"/>
    </location>
</feature>
<feature type="compositionally biased region" description="Polar residues" evidence="1">
    <location>
        <begin position="1"/>
        <end position="17"/>
    </location>
</feature>
<evidence type="ECO:0000313" key="4">
    <source>
        <dbReference type="Proteomes" id="UP000319731"/>
    </source>
</evidence>
<evidence type="ECO:0000256" key="1">
    <source>
        <dbReference type="SAM" id="MobiDB-lite"/>
    </source>
</evidence>
<dbReference type="Pfam" id="PF01369">
    <property type="entry name" value="Sec7"/>
    <property type="match status" value="1"/>
</dbReference>
<feature type="compositionally biased region" description="Polar residues" evidence="1">
    <location>
        <begin position="1814"/>
        <end position="1823"/>
    </location>
</feature>
<reference evidence="3 4" key="1">
    <citation type="journal article" date="2019" name="Sci. Rep.">
        <title>Comparative genomics of chytrid fungi reveal insights into the obligate biotrophic and pathogenic lifestyle of Synchytrium endobioticum.</title>
        <authorList>
            <person name="van de Vossenberg B.T.L.H."/>
            <person name="Warris S."/>
            <person name="Nguyen H.D.T."/>
            <person name="van Gent-Pelzer M.P.E."/>
            <person name="Joly D.L."/>
            <person name="van de Geest H.C."/>
            <person name="Bonants P.J.M."/>
            <person name="Smith D.S."/>
            <person name="Levesque C.A."/>
            <person name="van der Lee T.A.J."/>
        </authorList>
    </citation>
    <scope>NUCLEOTIDE SEQUENCE [LARGE SCALE GENOMIC DNA]</scope>
    <source>
        <strain evidence="3 4">JEL517</strain>
    </source>
</reference>
<feature type="region of interest" description="Disordered" evidence="1">
    <location>
        <begin position="509"/>
        <end position="537"/>
    </location>
</feature>
<feature type="compositionally biased region" description="Polar residues" evidence="1">
    <location>
        <begin position="43"/>
        <end position="53"/>
    </location>
</feature>
<dbReference type="GO" id="GO:0032012">
    <property type="term" value="P:regulation of ARF protein signal transduction"/>
    <property type="evidence" value="ECO:0007669"/>
    <property type="project" value="InterPro"/>
</dbReference>
<dbReference type="SUPFAM" id="SSF48425">
    <property type="entry name" value="Sec7 domain"/>
    <property type="match status" value="1"/>
</dbReference>
<dbReference type="GO" id="GO:0016192">
    <property type="term" value="P:vesicle-mediated transport"/>
    <property type="evidence" value="ECO:0007669"/>
    <property type="project" value="UniProtKB-ARBA"/>
</dbReference>
<keyword evidence="4" id="KW-1185">Reference proteome</keyword>
<dbReference type="Gene3D" id="1.10.1000.11">
    <property type="entry name" value="Arf Nucleotide-binding Site Opener,domain 2"/>
    <property type="match status" value="1"/>
</dbReference>
<feature type="region of interest" description="Disordered" evidence="1">
    <location>
        <begin position="1302"/>
        <end position="1321"/>
    </location>
</feature>
<dbReference type="OrthoDB" id="10258608at2759"/>
<dbReference type="GO" id="GO:0012505">
    <property type="term" value="C:endomembrane system"/>
    <property type="evidence" value="ECO:0007669"/>
    <property type="project" value="UniProtKB-ARBA"/>
</dbReference>
<dbReference type="CDD" id="cd00171">
    <property type="entry name" value="Sec7"/>
    <property type="match status" value="1"/>
</dbReference>
<dbReference type="InterPro" id="IPR035999">
    <property type="entry name" value="Sec7_dom_sf"/>
</dbReference>
<dbReference type="SMART" id="SM00222">
    <property type="entry name" value="Sec7"/>
    <property type="match status" value="1"/>
</dbReference>
<organism evidence="3 4">
    <name type="scientific">Synchytrium microbalum</name>
    <dbReference type="NCBI Taxonomy" id="1806994"/>
    <lineage>
        <taxon>Eukaryota</taxon>
        <taxon>Fungi</taxon>
        <taxon>Fungi incertae sedis</taxon>
        <taxon>Chytridiomycota</taxon>
        <taxon>Chytridiomycota incertae sedis</taxon>
        <taxon>Chytridiomycetes</taxon>
        <taxon>Synchytriales</taxon>
        <taxon>Synchytriaceae</taxon>
        <taxon>Synchytrium</taxon>
    </lineage>
</organism>
<feature type="compositionally biased region" description="Polar residues" evidence="1">
    <location>
        <begin position="455"/>
        <end position="471"/>
    </location>
</feature>
<feature type="compositionally biased region" description="Low complexity" evidence="1">
    <location>
        <begin position="1308"/>
        <end position="1321"/>
    </location>
</feature>
<feature type="region of interest" description="Disordered" evidence="1">
    <location>
        <begin position="1516"/>
        <end position="1553"/>
    </location>
</feature>
<name>A0A507C3S4_9FUNG</name>
<proteinExistence type="predicted"/>
<dbReference type="Gene3D" id="1.10.220.20">
    <property type="match status" value="1"/>
</dbReference>
<dbReference type="InterPro" id="IPR000904">
    <property type="entry name" value="Sec7_dom"/>
</dbReference>
<dbReference type="Pfam" id="PF23325">
    <property type="entry name" value="TPR_28"/>
    <property type="match status" value="1"/>
</dbReference>
<dbReference type="PANTHER" id="PTHR10663">
    <property type="entry name" value="GUANYL-NUCLEOTIDE EXCHANGE FACTOR"/>
    <property type="match status" value="1"/>
</dbReference>
<feature type="domain" description="SEC7" evidence="2">
    <location>
        <begin position="786"/>
        <end position="997"/>
    </location>
</feature>
<feature type="region of interest" description="Disordered" evidence="1">
    <location>
        <begin position="1"/>
        <end position="54"/>
    </location>
</feature>
<feature type="compositionally biased region" description="Polar residues" evidence="1">
    <location>
        <begin position="1516"/>
        <end position="1525"/>
    </location>
</feature>
<evidence type="ECO:0000259" key="2">
    <source>
        <dbReference type="PROSITE" id="PS50190"/>
    </source>
</evidence>
<dbReference type="PROSITE" id="PS50190">
    <property type="entry name" value="SEC7"/>
    <property type="match status" value="1"/>
</dbReference>
<dbReference type="InterPro" id="IPR056604">
    <property type="entry name" value="GBF1-like_TPR"/>
</dbReference>
<dbReference type="EMBL" id="QEAO01000028">
    <property type="protein sequence ID" value="TPX32616.1"/>
    <property type="molecule type" value="Genomic_DNA"/>
</dbReference>
<feature type="compositionally biased region" description="Low complexity" evidence="1">
    <location>
        <begin position="1758"/>
        <end position="1785"/>
    </location>
</feature>
<dbReference type="GO" id="GO:0005737">
    <property type="term" value="C:cytoplasm"/>
    <property type="evidence" value="ECO:0007669"/>
    <property type="project" value="UniProtKB-ARBA"/>
</dbReference>
<accession>A0A507C3S4</accession>
<gene>
    <name evidence="3" type="ORF">SmJEL517_g04294</name>
</gene>
<feature type="region of interest" description="Disordered" evidence="1">
    <location>
        <begin position="444"/>
        <end position="477"/>
    </location>
</feature>
<dbReference type="GO" id="GO:0005085">
    <property type="term" value="F:guanyl-nucleotide exchange factor activity"/>
    <property type="evidence" value="ECO:0007669"/>
    <property type="project" value="InterPro"/>
</dbReference>
<dbReference type="PANTHER" id="PTHR10663:SF388">
    <property type="entry name" value="GOLGI-SPECIFIC BREFELDIN A-RESISTANCE GUANINE NUCLEOTIDE EXCHANGE FACTOR 1"/>
    <property type="match status" value="1"/>
</dbReference>
<dbReference type="RefSeq" id="XP_031023794.1">
    <property type="nucleotide sequence ID" value="XM_031170222.1"/>
</dbReference>
<dbReference type="GeneID" id="42005519"/>
<feature type="compositionally biased region" description="Pro residues" evidence="1">
    <location>
        <begin position="512"/>
        <end position="521"/>
    </location>
</feature>
<dbReference type="Proteomes" id="UP000319731">
    <property type="component" value="Unassembled WGS sequence"/>
</dbReference>
<feature type="compositionally biased region" description="Low complexity" evidence="1">
    <location>
        <begin position="23"/>
        <end position="42"/>
    </location>
</feature>
<sequence length="1834" mass="201508">MQTPDHNSRKPTASIASSLPPYTAFDTSSSSATSNPSTTPFSHMSSSNQQLPSMTPRPALSWYHVIHGEIVAVTSEMRKNQRWSIIATSNASATSNNGGSMKALHDDEEQRPMSIFDYWKDAPAHGGPTMDAMMEFVQSSGRNELLGASQEHPLLQMFSQLKARLASVHELQELDPRDILSPFLAVIRSGDATGPITGAALNSLEKFITYGILDPKSPHLPSAMSSLAHAVTHCKFEATDAVSDEVVLDRILRLLRVCVVSEAGLNALDDKGICEMIEAAFGMCFQGRVSELLRRAAEQTLVVIVQALFERLKVIILDRPTPEQQRAAIARASVASPPPEVEPTNETPFAPYGLPAILELLRVLTTLVDPRNRAHTDSVHRAVALGLLATAFEVGGRAIGVWVGRGVRVAARWQGRPEAASHRRQPSTDMVRIAMEAGRSVINVGAGASGGPIETPSTASAENGEPSTSSSAERRASNVRGIATVDIGREVEPGLVDIGAPVTVIEHVNPHPIAPTSPNSPPAEDATFPGHDSGDADQLFDSEDERLAVSAKELITDDLCRFLFQLLLSTNMTITSPPSVAALTLLSLVLRVISSMLVASREHLRLQQEWFLEWVMARVDGGVVGWDVGDWQTELLNDSSDTTEKSSINGYDGKSLVAAKSNGTATSKVTSPLLVGEVRELLLESIGQLARQPTFFSDLYVNYDGNMSSRMSLYEESIRFLSKHSFPDGTPGGPATTSTHQALALESLYLFLHHLVDRRYMSSANGNQTFLSDTSSIKSKLPTARSLFSQRNSKKILMDGAQRFNQDPKDAIRFLQEHKFLPTPAEPEYIATFLKSTPGVNKKLLGEYFGKPANVEVLKAFVKQFEFKGCRIDEALRFMLESFRLPGEAQQIERVMDIFAETYFECVSGMSTYLVTVMINGSSPSVPLGAGDHEIEDQSATFVLAYSVILLNTDQHNPQVRRRMTFEDFVRNSRGINNGKNFSPDYLKLIYEAIKTTEIVMPEEHEGDLGFNYAWKELMKKTDKMGTLISCKTNIYDRDMIMLEYGPMVAALGYALDNAEDDVALQRAVAGFHQLALVAAHYHLSDVFDNVIISLSRITGLLKDGGTLPPPRDIRRLNGSKNASEDSGEVQLKVDRWAVEFGRQFRGQVAAVLMFNLAAESGSCLKEGWKSIAGCLRNLFLHSLLPLPMIQAEDFVRGNITIPRLIPVKDPSVRPPAPTSRRDGILSTFAQLLSLGSGPNIDEDEDAEPTPEDIDAERCTLECIRSCRVEDLFADSRYLEDEALVSLVTTLIEASKSEKISSLRKSRSAPSEPGSPPGVSSSLTPAVVKYHAASIFFLELLIKILIQNRDRLSVVWPVTLSYFTSVLEAAPQGLDPVMLERSVVGLLRLACRLVHKEDMASTVFQTLDLLRSVPAESLYGVLDHTTAGLLVLIQTDYSIFTRYSKWETILSLLTMASTHPEASKYAFEAASALIPDTPDIILTPQNFGECVDLLIAFVTAAGIYVSSNSNNGVMVPSRSGSSSTVFVDDRSSAPSPRNVNGKRGGDGKQHVSAANAQKTQLIQESIDRAIKALDKLYKLHAKIPKFVEKAQCSPERAWFEFWLPVLSGLGQECYHPCREVRQYAMTLLQRALLSSELDIGAGPDRWTRCFDDVLFPLLDELLKPEVASLDSPGVDETRMRASALLCKIFLHSMQRMYTSKGLPSLWTRLLQYLGQFATVGSDYLHEGVLESLKNMLLVMSTQGVFHPEAEKPAEEEQQQQPPSEPMEQAAETEQVQQQPQPQQQQGPMSWTVTWQIVGQFEPNLKDELFPTMVPSESTGNLTRGDSALIPSLQL</sequence>
<evidence type="ECO:0000313" key="3">
    <source>
        <dbReference type="EMBL" id="TPX32616.1"/>
    </source>
</evidence>
<dbReference type="STRING" id="1806994.A0A507C3S4"/>